<sequence>MTVEDRSRVWTARPLSELKQEMKSPDSYASKIGWTETTYPLANGNFVFVEPVSVDCSVHWEISQNGIIIGYQAKGNGCKQGGVSDDYNIIKAKIR</sequence>
<proteinExistence type="predicted"/>
<evidence type="ECO:0000313" key="1">
    <source>
        <dbReference type="EMBL" id="SPQ01891.1"/>
    </source>
</evidence>
<evidence type="ECO:0000313" key="2">
    <source>
        <dbReference type="Proteomes" id="UP000245125"/>
    </source>
</evidence>
<keyword evidence="2" id="KW-1185">Reference proteome</keyword>
<name>A0A2U3QKG7_9BACT</name>
<accession>A0A2U3QKG7</accession>
<dbReference type="EMBL" id="OUUY01000129">
    <property type="protein sequence ID" value="SPQ01891.1"/>
    <property type="molecule type" value="Genomic_DNA"/>
</dbReference>
<dbReference type="Proteomes" id="UP000245125">
    <property type="component" value="Unassembled WGS sequence"/>
</dbReference>
<organism evidence="1 2">
    <name type="scientific">Candidatus Sulfobium mesophilum</name>
    <dbReference type="NCBI Taxonomy" id="2016548"/>
    <lineage>
        <taxon>Bacteria</taxon>
        <taxon>Pseudomonadati</taxon>
        <taxon>Nitrospirota</taxon>
        <taxon>Nitrospiria</taxon>
        <taxon>Nitrospirales</taxon>
        <taxon>Nitrospiraceae</taxon>
        <taxon>Candidatus Sulfobium</taxon>
    </lineage>
</organism>
<gene>
    <name evidence="1" type="ORF">NBG4_790002</name>
</gene>
<protein>
    <submittedName>
        <fullName evidence="1">Uncharacterized protein</fullName>
    </submittedName>
</protein>
<reference evidence="2" key="1">
    <citation type="submission" date="2018-03" db="EMBL/GenBank/DDBJ databases">
        <authorList>
            <person name="Zecchin S."/>
        </authorList>
    </citation>
    <scope>NUCLEOTIDE SEQUENCE [LARGE SCALE GENOMIC DNA]</scope>
</reference>
<dbReference type="AlphaFoldDB" id="A0A2U3QKG7"/>